<dbReference type="Proteomes" id="UP001281147">
    <property type="component" value="Unassembled WGS sequence"/>
</dbReference>
<sequence>MATMDAKQLQENGRQLVKAFESNEPSSTLLTLMQPLEKWTATEDLLRSSKIGVVVAKVRTSKDPKVASLASSLVNKWKAAVKKKHPGAPASPHLAGGANGVANGRSATGSPAPKKEPAASAPKKFTAAPEKRTSKEDGVDTAITGNSIRDGCITLIYNGLCFMSEENPADILNVSQAVEAAAYQEYAPETSATYKQKMRSLHLNLKMKQSGALRRDVFGGAIQPARFVKMTSDELKSEDKRKEDAVLEKENMNKAMTAQEEKAISTTMTCGKCKQSKVAYSQAQTRSADEPMTTFCECTVCGHRWKFS</sequence>
<accession>A0ACC3NQA7</accession>
<name>A0ACC3NQA7_9PEZI</name>
<proteinExistence type="predicted"/>
<evidence type="ECO:0000313" key="2">
    <source>
        <dbReference type="Proteomes" id="UP001281147"/>
    </source>
</evidence>
<comment type="caution">
    <text evidence="1">The sequence shown here is derived from an EMBL/GenBank/DDBJ whole genome shotgun (WGS) entry which is preliminary data.</text>
</comment>
<keyword evidence="1" id="KW-0251">Elongation factor</keyword>
<keyword evidence="2" id="KW-1185">Reference proteome</keyword>
<gene>
    <name evidence="1" type="primary">tfs1_1</name>
    <name evidence="1" type="ORF">LTR37_003566</name>
</gene>
<keyword evidence="1" id="KW-0648">Protein biosynthesis</keyword>
<reference evidence="1" key="1">
    <citation type="submission" date="2023-07" db="EMBL/GenBank/DDBJ databases">
        <title>Black Yeasts Isolated from many extreme environments.</title>
        <authorList>
            <person name="Coleine C."/>
            <person name="Stajich J.E."/>
            <person name="Selbmann L."/>
        </authorList>
    </citation>
    <scope>NUCLEOTIDE SEQUENCE</scope>
    <source>
        <strain evidence="1">CCFEE 5714</strain>
    </source>
</reference>
<organism evidence="1 2">
    <name type="scientific">Vermiconidia calcicola</name>
    <dbReference type="NCBI Taxonomy" id="1690605"/>
    <lineage>
        <taxon>Eukaryota</taxon>
        <taxon>Fungi</taxon>
        <taxon>Dikarya</taxon>
        <taxon>Ascomycota</taxon>
        <taxon>Pezizomycotina</taxon>
        <taxon>Dothideomycetes</taxon>
        <taxon>Dothideomycetidae</taxon>
        <taxon>Mycosphaerellales</taxon>
        <taxon>Extremaceae</taxon>
        <taxon>Vermiconidia</taxon>
    </lineage>
</organism>
<evidence type="ECO:0000313" key="1">
    <source>
        <dbReference type="EMBL" id="KAK3720903.1"/>
    </source>
</evidence>
<dbReference type="EMBL" id="JAUTXU010000020">
    <property type="protein sequence ID" value="KAK3720903.1"/>
    <property type="molecule type" value="Genomic_DNA"/>
</dbReference>
<protein>
    <submittedName>
        <fullName evidence="1">Transcription elongation factor TFIIS</fullName>
    </submittedName>
</protein>